<proteinExistence type="predicted"/>
<protein>
    <recommendedName>
        <fullName evidence="2">Bifunctional inhibitor/plant lipid transfer protein/seed storage helical domain-containing protein</fullName>
    </recommendedName>
</protein>
<dbReference type="Gene3D" id="1.10.110.10">
    <property type="entry name" value="Plant lipid-transfer and hydrophobic proteins"/>
    <property type="match status" value="1"/>
</dbReference>
<dbReference type="SMART" id="SM00499">
    <property type="entry name" value="AAI"/>
    <property type="match status" value="1"/>
</dbReference>
<dbReference type="PANTHER" id="PTHR33122">
    <property type="entry name" value="LIPID BINDING PROTEIN-RELATED"/>
    <property type="match status" value="1"/>
</dbReference>
<dbReference type="InterPro" id="IPR036312">
    <property type="entry name" value="Bifun_inhib/LTP/seed_sf"/>
</dbReference>
<dbReference type="PANTHER" id="PTHR33122:SF13">
    <property type="entry name" value="BIFUNCTIONAL INHIBITOR_LIPID-TRANSFER PROTEIN_SEED STORAGE 2S ALBUMIN SUPERFAMILY PROTEIN"/>
    <property type="match status" value="1"/>
</dbReference>
<reference evidence="3" key="1">
    <citation type="submission" date="2024-02" db="EMBL/GenBank/DDBJ databases">
        <authorList>
            <consortium name="ELIXIR-Norway"/>
            <consortium name="Elixir Norway"/>
        </authorList>
    </citation>
    <scope>NUCLEOTIDE SEQUENCE</scope>
</reference>
<evidence type="ECO:0000256" key="1">
    <source>
        <dbReference type="SAM" id="SignalP"/>
    </source>
</evidence>
<accession>A0ABP0WNR0</accession>
<evidence type="ECO:0000313" key="4">
    <source>
        <dbReference type="Proteomes" id="UP001497444"/>
    </source>
</evidence>
<dbReference type="InterPro" id="IPR039265">
    <property type="entry name" value="DIR1-like"/>
</dbReference>
<evidence type="ECO:0000259" key="2">
    <source>
        <dbReference type="SMART" id="SM00499"/>
    </source>
</evidence>
<dbReference type="SUPFAM" id="SSF47699">
    <property type="entry name" value="Bifunctional inhibitor/lipid-transfer protein/seed storage 2S albumin"/>
    <property type="match status" value="1"/>
</dbReference>
<dbReference type="InterPro" id="IPR016140">
    <property type="entry name" value="Bifunc_inhib/LTP/seed_store"/>
</dbReference>
<dbReference type="Proteomes" id="UP001497444">
    <property type="component" value="Chromosome 19"/>
</dbReference>
<name>A0ABP0WNR0_9BRYO</name>
<feature type="signal peptide" evidence="1">
    <location>
        <begin position="1"/>
        <end position="26"/>
    </location>
</feature>
<organism evidence="3 4">
    <name type="scientific">Sphagnum jensenii</name>
    <dbReference type="NCBI Taxonomy" id="128206"/>
    <lineage>
        <taxon>Eukaryota</taxon>
        <taxon>Viridiplantae</taxon>
        <taxon>Streptophyta</taxon>
        <taxon>Embryophyta</taxon>
        <taxon>Bryophyta</taxon>
        <taxon>Sphagnophytina</taxon>
        <taxon>Sphagnopsida</taxon>
        <taxon>Sphagnales</taxon>
        <taxon>Sphagnaceae</taxon>
        <taxon>Sphagnum</taxon>
    </lineage>
</organism>
<feature type="domain" description="Bifunctional inhibitor/plant lipid transfer protein/seed storage helical" evidence="2">
    <location>
        <begin position="30"/>
        <end position="103"/>
    </location>
</feature>
<sequence length="215" mass="23190">MGLRDKEAPMLGLLLMALLLVRSTEAREYCGSISQFLPCMPAVRPDNRMMTPSVQCCGLVRRVSSACLCAALTSSIPGFSVDFNLGLTLPRKCGRYVPRGQKCAGSRVQLLMCSTLMLCRCSGSSRLKYICTAATPQAHSSKVFHPMMQQAERLDLTSQLQMLPPVLAAPQSIPVALKKLPSAQVVSAAERLQMSMVIVHEVALPAVAALMKPVA</sequence>
<dbReference type="EMBL" id="OZ020114">
    <property type="protein sequence ID" value="CAK9267130.1"/>
    <property type="molecule type" value="Genomic_DNA"/>
</dbReference>
<keyword evidence="4" id="KW-1185">Reference proteome</keyword>
<gene>
    <name evidence="3" type="ORF">CSSPJE1EN1_LOCUS12608</name>
</gene>
<feature type="chain" id="PRO_5045470213" description="Bifunctional inhibitor/plant lipid transfer protein/seed storage helical domain-containing protein" evidence="1">
    <location>
        <begin position="27"/>
        <end position="215"/>
    </location>
</feature>
<keyword evidence="1" id="KW-0732">Signal</keyword>
<dbReference type="Pfam" id="PF14368">
    <property type="entry name" value="LTP_2"/>
    <property type="match status" value="1"/>
</dbReference>
<evidence type="ECO:0000313" key="3">
    <source>
        <dbReference type="EMBL" id="CAK9267130.1"/>
    </source>
</evidence>